<accession>Q4RG74</accession>
<feature type="coiled-coil region" evidence="1">
    <location>
        <begin position="832"/>
        <end position="866"/>
    </location>
</feature>
<evidence type="ECO:0000256" key="1">
    <source>
        <dbReference type="SAM" id="Coils"/>
    </source>
</evidence>
<dbReference type="KEGG" id="tng:GSTEN00034980G001"/>
<dbReference type="GO" id="GO:0005802">
    <property type="term" value="C:trans-Golgi network"/>
    <property type="evidence" value="ECO:0007669"/>
    <property type="project" value="TreeGrafter"/>
</dbReference>
<feature type="compositionally biased region" description="Low complexity" evidence="2">
    <location>
        <begin position="779"/>
        <end position="790"/>
    </location>
</feature>
<protein>
    <submittedName>
        <fullName evidence="3">(spotted green pufferfish) hypothetical protein</fullName>
    </submittedName>
</protein>
<sequence>MEGYEVESKSRGSDPADHSENSLFNTQEEEEDQVSRNDKDEAENYRHAHDAVQPDSEVVKTVTDIQADEKEMKAQTCSQDQEEHELRVISDDASFIGGEKPLSNQTDEALETPVDDVVESSPSVPKGTLQTFDEVKDSHAIHLNRDEHSLELLTDCSATLPPPAEDNASAVCPSSSVQCGLKHSPSDSTTTSGISNGPSTPSSDIVGSSPTSSPQTSVNTLVPSESLSSPYDTDCSRKLISEIQRSLSQESLLDELESELLACQLPKGEKSPAANGLTDQEGCMVVFEKCVQYKYAQQEKAVQRLLEENKRHQELILGICSEKDNMREELKKRAETEKQHMSSIKKLEGRVEELLKELKESRDKVIHQDQAAKTALQQMQKEMTYRLEQANKKCDEARQEKEAMVMKYVRGEKEALDLRRDKESLEKRLREATKEVDRQALRGNQLAQEKGRLQQLCDTKEAEVSRLTREVEKIKEEINSHLIKVKWAQNKLKSEMDTHKDTKEKLRETTSKLAQAKEETEQIRKNCQDMIRTYQESEELKSNELDAKLRETKGELEKHKQEQTDQLELKCLEDERPRWEDELSKYREIINRQKAEIGRQKEKLDEVTALEEQHQRDEQEVAALREEVNCLNNQMADFQHDVQGSREREAELLGFTEKLSSKNAQLQSESNSLQTQLDQLTSSFTELQARLEETNRLLDEKLKQEEGLRQQEVQGLQEERTALQRDVAQLNIRIEELKDELVTQKRKQAANIKDLTKQLTQVRKRLEQVENGGCDRDAGSMGSRSSSSGSLNARHGGTSGVEERSPDSQMGPSVVVVDNFPEVDKSVLVDRIVRLQKALARKQEKIEFMEDHIKQLVEEIRKKTKIIQSYVLREESGALSSEASDINKAQLSRRGGIMASLYTSHPADSGLTLDLSLEINRKLQGCVGGHSAEKHHPEGITHMLSGLPDIDVGNLD</sequence>
<feature type="region of interest" description="Disordered" evidence="2">
    <location>
        <begin position="1"/>
        <end position="54"/>
    </location>
</feature>
<dbReference type="GO" id="GO:0099518">
    <property type="term" value="P:vesicle cytoskeletal trafficking"/>
    <property type="evidence" value="ECO:0007669"/>
    <property type="project" value="TreeGrafter"/>
</dbReference>
<comment type="caution">
    <text evidence="3">The sequence shown here is derived from an EMBL/GenBank/DDBJ whole genome shotgun (WGS) entry which is preliminary data.</text>
</comment>
<organism evidence="3">
    <name type="scientific">Tetraodon nigroviridis</name>
    <name type="common">Spotted green pufferfish</name>
    <name type="synonym">Chelonodon nigroviridis</name>
    <dbReference type="NCBI Taxonomy" id="99883"/>
    <lineage>
        <taxon>Eukaryota</taxon>
        <taxon>Metazoa</taxon>
        <taxon>Chordata</taxon>
        <taxon>Craniata</taxon>
        <taxon>Vertebrata</taxon>
        <taxon>Euteleostomi</taxon>
        <taxon>Actinopterygii</taxon>
        <taxon>Neopterygii</taxon>
        <taxon>Teleostei</taxon>
        <taxon>Neoteleostei</taxon>
        <taxon>Acanthomorphata</taxon>
        <taxon>Eupercaria</taxon>
        <taxon>Tetraodontiformes</taxon>
        <taxon>Tetradontoidea</taxon>
        <taxon>Tetraodontidae</taxon>
        <taxon>Tetraodon</taxon>
    </lineage>
</organism>
<feature type="region of interest" description="Disordered" evidence="2">
    <location>
        <begin position="768"/>
        <end position="813"/>
    </location>
</feature>
<feature type="compositionally biased region" description="Basic and acidic residues" evidence="2">
    <location>
        <begin position="1"/>
        <end position="20"/>
    </location>
</feature>
<dbReference type="AlphaFoldDB" id="Q4RG74"/>
<feature type="compositionally biased region" description="Basic and acidic residues" evidence="2">
    <location>
        <begin position="768"/>
        <end position="778"/>
    </location>
</feature>
<dbReference type="OrthoDB" id="5583482at2759"/>
<keyword evidence="1" id="KW-0175">Coiled coil</keyword>
<dbReference type="EMBL" id="CAAE01015106">
    <property type="protein sequence ID" value="CAG12608.1"/>
    <property type="molecule type" value="Genomic_DNA"/>
</dbReference>
<feature type="compositionally biased region" description="Polar residues" evidence="2">
    <location>
        <begin position="186"/>
        <end position="231"/>
    </location>
</feature>
<feature type="region of interest" description="Disordered" evidence="2">
    <location>
        <begin position="157"/>
        <end position="233"/>
    </location>
</feature>
<proteinExistence type="predicted"/>
<evidence type="ECO:0000256" key="2">
    <source>
        <dbReference type="SAM" id="MobiDB-lite"/>
    </source>
</evidence>
<dbReference type="GO" id="GO:0031267">
    <property type="term" value="F:small GTPase binding"/>
    <property type="evidence" value="ECO:0007669"/>
    <property type="project" value="TreeGrafter"/>
</dbReference>
<gene>
    <name evidence="3" type="ORF">GSTENG00034980001</name>
</gene>
<reference evidence="3" key="2">
    <citation type="submission" date="2004-02" db="EMBL/GenBank/DDBJ databases">
        <authorList>
            <consortium name="Genoscope"/>
            <consortium name="Whitehead Institute Centre for Genome Research"/>
        </authorList>
    </citation>
    <scope>NUCLEOTIDE SEQUENCE</scope>
</reference>
<reference evidence="3" key="1">
    <citation type="journal article" date="2004" name="Nature">
        <title>Genome duplication in the teleost fish Tetraodon nigroviridis reveals the early vertebrate proto-karyotype.</title>
        <authorList>
            <person name="Jaillon O."/>
            <person name="Aury J.-M."/>
            <person name="Brunet F."/>
            <person name="Petit J.-L."/>
            <person name="Stange-Thomann N."/>
            <person name="Mauceli E."/>
            <person name="Bouneau L."/>
            <person name="Fischer C."/>
            <person name="Ozouf-Costaz C."/>
            <person name="Bernot A."/>
            <person name="Nicaud S."/>
            <person name="Jaffe D."/>
            <person name="Fisher S."/>
            <person name="Lutfalla G."/>
            <person name="Dossat C."/>
            <person name="Segurens B."/>
            <person name="Dasilva C."/>
            <person name="Salanoubat M."/>
            <person name="Levy M."/>
            <person name="Boudet N."/>
            <person name="Castellano S."/>
            <person name="Anthouard V."/>
            <person name="Jubin C."/>
            <person name="Castelli V."/>
            <person name="Katinka M."/>
            <person name="Vacherie B."/>
            <person name="Biemont C."/>
            <person name="Skalli Z."/>
            <person name="Cattolico L."/>
            <person name="Poulain J."/>
            <person name="De Berardinis V."/>
            <person name="Cruaud C."/>
            <person name="Duprat S."/>
            <person name="Brottier P."/>
            <person name="Coutanceau J.-P."/>
            <person name="Gouzy J."/>
            <person name="Parra G."/>
            <person name="Lardier G."/>
            <person name="Chapple C."/>
            <person name="McKernan K.J."/>
            <person name="McEwan P."/>
            <person name="Bosak S."/>
            <person name="Kellis M."/>
            <person name="Volff J.-N."/>
            <person name="Guigo R."/>
            <person name="Zody M.C."/>
            <person name="Mesirov J."/>
            <person name="Lindblad-Toh K."/>
            <person name="Birren B."/>
            <person name="Nusbaum C."/>
            <person name="Kahn D."/>
            <person name="Robinson-Rechavi M."/>
            <person name="Laudet V."/>
            <person name="Schachter V."/>
            <person name="Quetier F."/>
            <person name="Saurin W."/>
            <person name="Scarpelli C."/>
            <person name="Wincker P."/>
            <person name="Lander E.S."/>
            <person name="Weissenbach J."/>
            <person name="Roest Crollius H."/>
        </authorList>
    </citation>
    <scope>NUCLEOTIDE SEQUENCE [LARGE SCALE GENOMIC DNA]</scope>
</reference>
<dbReference type="PANTHER" id="PTHR18911:SF5">
    <property type="entry name" value="COILED-COIL DOMAIN-CONTAINING PROTEIN 186"/>
    <property type="match status" value="1"/>
</dbReference>
<dbReference type="PANTHER" id="PTHR18911">
    <property type="entry name" value="CTCL TUMOR ANTIGEN HD-CL-01"/>
    <property type="match status" value="1"/>
</dbReference>
<dbReference type="InterPro" id="IPR038830">
    <property type="entry name" value="CCDC186"/>
</dbReference>
<evidence type="ECO:0000313" key="3">
    <source>
        <dbReference type="EMBL" id="CAG12608.1"/>
    </source>
</evidence>
<feature type="compositionally biased region" description="Basic and acidic residues" evidence="2">
    <location>
        <begin position="33"/>
        <end position="52"/>
    </location>
</feature>
<name>Q4RG74_TETNG</name>